<sequence length="245" mass="27531">MDVDFENQVLFVKVYNDKVRGCGSTTDGIMTVLAKSEHESDLNVECGTLVESHRRLDHLCYDTIIKMARDPASGIKLTDTKRESCLACSQGKQIKKVQSNNYTGKNSPIDVIGGVSCSDLKGPMLLRDRLGNRYLVNFIDHRSNYCRVFLLKTKDAAAIKFKHFLAAFERQFNCRIHVLRTDGGAEYKTLDLFCKSTEVLRQESETNDQASNGKAERMLRTIIKMVRSMVSASGLPLSYWGDAAE</sequence>
<reference evidence="2" key="1">
    <citation type="journal article" date="2011" name="PLoS Biol.">
        <title>Gene gain and loss during evolution of obligate parasitism in the white rust pathogen of Arabidopsis thaliana.</title>
        <authorList>
            <person name="Kemen E."/>
            <person name="Gardiner A."/>
            <person name="Schultz-Larsen T."/>
            <person name="Kemen A.C."/>
            <person name="Balmuth A.L."/>
            <person name="Robert-Seilaniantz A."/>
            <person name="Bailey K."/>
            <person name="Holub E."/>
            <person name="Studholme D.J."/>
            <person name="Maclean D."/>
            <person name="Jones J.D."/>
        </authorList>
    </citation>
    <scope>NUCLEOTIDE SEQUENCE</scope>
</reference>
<gene>
    <name evidence="2" type="primary">AlNc14C327G10658</name>
    <name evidence="2" type="ORF">ALNC14_120150</name>
</gene>
<name>F0WWP5_9STRA</name>
<proteinExistence type="predicted"/>
<organism evidence="2">
    <name type="scientific">Albugo laibachii Nc14</name>
    <dbReference type="NCBI Taxonomy" id="890382"/>
    <lineage>
        <taxon>Eukaryota</taxon>
        <taxon>Sar</taxon>
        <taxon>Stramenopiles</taxon>
        <taxon>Oomycota</taxon>
        <taxon>Peronosporomycetes</taxon>
        <taxon>Albuginales</taxon>
        <taxon>Albuginaceae</taxon>
        <taxon>Albugo</taxon>
    </lineage>
</organism>
<dbReference type="PROSITE" id="PS50994">
    <property type="entry name" value="INTEGRASE"/>
    <property type="match status" value="1"/>
</dbReference>
<dbReference type="GO" id="GO:0003676">
    <property type="term" value="F:nucleic acid binding"/>
    <property type="evidence" value="ECO:0007669"/>
    <property type="project" value="InterPro"/>
</dbReference>
<dbReference type="HOGENOM" id="CLU_1135231_0_0_1"/>
<dbReference type="InterPro" id="IPR012337">
    <property type="entry name" value="RNaseH-like_sf"/>
</dbReference>
<dbReference type="PANTHER" id="PTHR42648:SF28">
    <property type="entry name" value="TRANSPOSON-ENCODED PROTEIN WITH RIBONUCLEASE H-LIKE AND RETROVIRUS ZINC FINGER-LIKE DOMAINS"/>
    <property type="match status" value="1"/>
</dbReference>
<dbReference type="InterPro" id="IPR036397">
    <property type="entry name" value="RNaseH_sf"/>
</dbReference>
<accession>F0WWP5</accession>
<feature type="domain" description="Integrase catalytic" evidence="1">
    <location>
        <begin position="104"/>
        <end position="245"/>
    </location>
</feature>
<dbReference type="InterPro" id="IPR039537">
    <property type="entry name" value="Retrotran_Ty1/copia-like"/>
</dbReference>
<dbReference type="InterPro" id="IPR001584">
    <property type="entry name" value="Integrase_cat-core"/>
</dbReference>
<evidence type="ECO:0000259" key="1">
    <source>
        <dbReference type="PROSITE" id="PS50994"/>
    </source>
</evidence>
<dbReference type="GO" id="GO:0015074">
    <property type="term" value="P:DNA integration"/>
    <property type="evidence" value="ECO:0007669"/>
    <property type="project" value="InterPro"/>
</dbReference>
<dbReference type="PANTHER" id="PTHR42648">
    <property type="entry name" value="TRANSPOSASE, PUTATIVE-RELATED"/>
    <property type="match status" value="1"/>
</dbReference>
<evidence type="ECO:0000313" key="2">
    <source>
        <dbReference type="EMBL" id="CCA25871.1"/>
    </source>
</evidence>
<dbReference type="Gene3D" id="3.30.420.10">
    <property type="entry name" value="Ribonuclease H-like superfamily/Ribonuclease H"/>
    <property type="match status" value="1"/>
</dbReference>
<dbReference type="SUPFAM" id="SSF53098">
    <property type="entry name" value="Ribonuclease H-like"/>
    <property type="match status" value="1"/>
</dbReference>
<reference evidence="2" key="2">
    <citation type="submission" date="2011-02" db="EMBL/GenBank/DDBJ databases">
        <authorList>
            <person name="MacLean D."/>
        </authorList>
    </citation>
    <scope>NUCLEOTIDE SEQUENCE</scope>
</reference>
<dbReference type="EMBL" id="FR824372">
    <property type="protein sequence ID" value="CCA25871.1"/>
    <property type="molecule type" value="Genomic_DNA"/>
</dbReference>
<protein>
    <submittedName>
        <fullName evidence="2">Uncharacterized protein AlNc14C327G10658</fullName>
    </submittedName>
</protein>
<dbReference type="AlphaFoldDB" id="F0WWP5"/>